<dbReference type="Pfam" id="PF07963">
    <property type="entry name" value="N_methyl"/>
    <property type="match status" value="1"/>
</dbReference>
<keyword evidence="1" id="KW-0472">Membrane</keyword>
<evidence type="ECO:0008006" key="4">
    <source>
        <dbReference type="Google" id="ProtNLM"/>
    </source>
</evidence>
<dbReference type="STRING" id="1798404.A3B92_01470"/>
<name>A0A1G1ZG05_9BACT</name>
<feature type="transmembrane region" description="Helical" evidence="1">
    <location>
        <begin position="32"/>
        <end position="56"/>
    </location>
</feature>
<keyword evidence="1" id="KW-0812">Transmembrane</keyword>
<dbReference type="InterPro" id="IPR012902">
    <property type="entry name" value="N_methyl_site"/>
</dbReference>
<dbReference type="NCBIfam" id="TIGR02532">
    <property type="entry name" value="IV_pilin_GFxxxE"/>
    <property type="match status" value="1"/>
</dbReference>
<dbReference type="InterPro" id="IPR045584">
    <property type="entry name" value="Pilin-like"/>
</dbReference>
<dbReference type="EMBL" id="MHJG01000022">
    <property type="protein sequence ID" value="OGY63441.1"/>
    <property type="molecule type" value="Genomic_DNA"/>
</dbReference>
<dbReference type="SUPFAM" id="SSF54523">
    <property type="entry name" value="Pili subunits"/>
    <property type="match status" value="1"/>
</dbReference>
<gene>
    <name evidence="2" type="ORF">A3B92_01470</name>
</gene>
<keyword evidence="1" id="KW-1133">Transmembrane helix</keyword>
<organism evidence="2 3">
    <name type="scientific">Candidatus Harrisonbacteria bacterium RIFCSPHIGHO2_02_FULL_42_16</name>
    <dbReference type="NCBI Taxonomy" id="1798404"/>
    <lineage>
        <taxon>Bacteria</taxon>
        <taxon>Candidatus Harrisoniibacteriota</taxon>
    </lineage>
</organism>
<protein>
    <recommendedName>
        <fullName evidence="4">Prepilin-type N-terminal cleavage/methylation domain-containing protein</fullName>
    </recommendedName>
</protein>
<sequence length="204" mass="22115">MKTNNKKVYNLIQSRFVDLDKKFVGLNRSKGFTIVEMLVAMSLFTVIISITTGIFIRSLRTQRYANALLAANSNASLAMEQMARDIRTGSKFCQDTGSVTDCGNIINGAYEKLSFSSATRGTITYGRDASSGALTQTIYGKEAPITASNVTVKKLSFYVQGNILNDSQAARITIVLQISAPGTPFADSAINLQTTVSSRNITNE</sequence>
<accession>A0A1G1ZG05</accession>
<dbReference type="AlphaFoldDB" id="A0A1G1ZG05"/>
<dbReference type="Proteomes" id="UP000177960">
    <property type="component" value="Unassembled WGS sequence"/>
</dbReference>
<evidence type="ECO:0000256" key="1">
    <source>
        <dbReference type="SAM" id="Phobius"/>
    </source>
</evidence>
<proteinExistence type="predicted"/>
<reference evidence="2 3" key="1">
    <citation type="journal article" date="2016" name="Nat. Commun.">
        <title>Thousands of microbial genomes shed light on interconnected biogeochemical processes in an aquifer system.</title>
        <authorList>
            <person name="Anantharaman K."/>
            <person name="Brown C.T."/>
            <person name="Hug L.A."/>
            <person name="Sharon I."/>
            <person name="Castelle C.J."/>
            <person name="Probst A.J."/>
            <person name="Thomas B.C."/>
            <person name="Singh A."/>
            <person name="Wilkins M.J."/>
            <person name="Karaoz U."/>
            <person name="Brodie E.L."/>
            <person name="Williams K.H."/>
            <person name="Hubbard S.S."/>
            <person name="Banfield J.F."/>
        </authorList>
    </citation>
    <scope>NUCLEOTIDE SEQUENCE [LARGE SCALE GENOMIC DNA]</scope>
</reference>
<comment type="caution">
    <text evidence="2">The sequence shown here is derived from an EMBL/GenBank/DDBJ whole genome shotgun (WGS) entry which is preliminary data.</text>
</comment>
<evidence type="ECO:0000313" key="3">
    <source>
        <dbReference type="Proteomes" id="UP000177960"/>
    </source>
</evidence>
<evidence type="ECO:0000313" key="2">
    <source>
        <dbReference type="EMBL" id="OGY63441.1"/>
    </source>
</evidence>